<dbReference type="GO" id="GO:0019898">
    <property type="term" value="C:extrinsic component of membrane"/>
    <property type="evidence" value="ECO:0007669"/>
    <property type="project" value="InterPro"/>
</dbReference>
<dbReference type="InterPro" id="IPR002683">
    <property type="entry name" value="PsbP_C"/>
</dbReference>
<sequence length="296" mass="32691">MRLVFVDGRASCVSDARARRCAERRRREARIASGARRPWRSNATVRATGDDYQESTSSRIAPVSPRRVAVGVVGSTALALGANFLRVTEKLLSLAPDWSRRRRLDVVYPVVGYTRCYKPNKGYEFIVPVDYLVDQTMVRRNMTRGVVGLDPPSLGASKLRADVNEPDSAYGPVGSTGEENVSVITSAVPRGFDLAVFGDAEAQAGWLLDNVLARPGSGKTGKLLSASQRKGANGTTYYTFEYTIQTETWFRHNIAVFATRGATLYTFVAQIPETRWPSMRDAFFVMADSFRVFVPS</sequence>
<dbReference type="PANTHER" id="PTHR31407:SF16">
    <property type="entry name" value="PSBP DOMAIN-CONTAINING PROTEIN 7, CHLOROPLASTIC"/>
    <property type="match status" value="1"/>
</dbReference>
<dbReference type="GO" id="GO:0015979">
    <property type="term" value="P:photosynthesis"/>
    <property type="evidence" value="ECO:0007669"/>
    <property type="project" value="InterPro"/>
</dbReference>
<dbReference type="InterPro" id="IPR016123">
    <property type="entry name" value="Mog1/PsbP_a/b/a-sand"/>
</dbReference>
<evidence type="ECO:0000259" key="1">
    <source>
        <dbReference type="Pfam" id="PF01789"/>
    </source>
</evidence>
<proteinExistence type="predicted"/>
<feature type="domain" description="PsbP C-terminal" evidence="1">
    <location>
        <begin position="120"/>
        <end position="292"/>
    </location>
</feature>
<dbReference type="GO" id="GO:0009654">
    <property type="term" value="C:photosystem II oxygen evolving complex"/>
    <property type="evidence" value="ECO:0007669"/>
    <property type="project" value="InterPro"/>
</dbReference>
<protein>
    <submittedName>
        <fullName evidence="2">PsbP-domain-containing protein</fullName>
    </submittedName>
</protein>
<dbReference type="SUPFAM" id="SSF55724">
    <property type="entry name" value="Mog1p/PsbP-like"/>
    <property type="match status" value="1"/>
</dbReference>
<dbReference type="EMBL" id="KZ155839">
    <property type="protein sequence ID" value="OUS41856.1"/>
    <property type="molecule type" value="Genomic_DNA"/>
</dbReference>
<dbReference type="GO" id="GO:0005509">
    <property type="term" value="F:calcium ion binding"/>
    <property type="evidence" value="ECO:0007669"/>
    <property type="project" value="InterPro"/>
</dbReference>
<reference evidence="2" key="1">
    <citation type="submission" date="2017-04" db="EMBL/GenBank/DDBJ databases">
        <title>Population genomics of picophytoplankton unveils novel chromosome hypervariability.</title>
        <authorList>
            <consortium name="DOE Joint Genome Institute"/>
            <person name="Blanc-Mathieu R."/>
            <person name="Krasovec M."/>
            <person name="Hebrard M."/>
            <person name="Yau S."/>
            <person name="Desgranges E."/>
            <person name="Martin J."/>
            <person name="Schackwitz W."/>
            <person name="Kuo A."/>
            <person name="Salin G."/>
            <person name="Donnadieu C."/>
            <person name="Desdevises Y."/>
            <person name="Sanchez-Ferandin S."/>
            <person name="Moreau H."/>
            <person name="Rivals E."/>
            <person name="Grigoriev I.V."/>
            <person name="Grimsley N."/>
            <person name="Eyre-Walker A."/>
            <person name="Piganeau G."/>
        </authorList>
    </citation>
    <scope>NUCLEOTIDE SEQUENCE [LARGE SCALE GENOMIC DNA]</scope>
    <source>
        <strain evidence="2">RCC 1115</strain>
    </source>
</reference>
<dbReference type="AlphaFoldDB" id="A0A1Y5HX67"/>
<evidence type="ECO:0000313" key="2">
    <source>
        <dbReference type="EMBL" id="OUS41856.1"/>
    </source>
</evidence>
<dbReference type="Proteomes" id="UP000195557">
    <property type="component" value="Unassembled WGS sequence"/>
</dbReference>
<name>A0A1Y5HX67_OSTTA</name>
<dbReference type="NCBIfam" id="NF040946">
    <property type="entry name" value="PSII_PsbP"/>
    <property type="match status" value="1"/>
</dbReference>
<dbReference type="Pfam" id="PF01789">
    <property type="entry name" value="PsbP"/>
    <property type="match status" value="1"/>
</dbReference>
<organism evidence="2">
    <name type="scientific">Ostreococcus tauri</name>
    <name type="common">Marine green alga</name>
    <dbReference type="NCBI Taxonomy" id="70448"/>
    <lineage>
        <taxon>Eukaryota</taxon>
        <taxon>Viridiplantae</taxon>
        <taxon>Chlorophyta</taxon>
        <taxon>Mamiellophyceae</taxon>
        <taxon>Mamiellales</taxon>
        <taxon>Bathycoccaceae</taxon>
        <taxon>Ostreococcus</taxon>
    </lineage>
</organism>
<dbReference type="PANTHER" id="PTHR31407">
    <property type="match status" value="1"/>
</dbReference>
<dbReference type="Gene3D" id="3.40.1000.10">
    <property type="entry name" value="Mog1/PsbP, alpha/beta/alpha sandwich"/>
    <property type="match status" value="1"/>
</dbReference>
<accession>A0A1Y5HX67</accession>
<dbReference type="eggNOG" id="ENOG502QS0I">
    <property type="taxonomic scope" value="Eukaryota"/>
</dbReference>
<gene>
    <name evidence="2" type="ORF">BE221DRAFT_163087</name>
</gene>